<reference evidence="4" key="1">
    <citation type="journal article" date="2019" name="Int. J. Syst. Evol. Microbiol.">
        <title>The Global Catalogue of Microorganisms (GCM) 10K type strain sequencing project: providing services to taxonomists for standard genome sequencing and annotation.</title>
        <authorList>
            <consortium name="The Broad Institute Genomics Platform"/>
            <consortium name="The Broad Institute Genome Sequencing Center for Infectious Disease"/>
            <person name="Wu L."/>
            <person name="Ma J."/>
        </authorList>
    </citation>
    <scope>NUCLEOTIDE SEQUENCE [LARGE SCALE GENOMIC DNA]</scope>
    <source>
        <strain evidence="4">JCM 9373</strain>
    </source>
</reference>
<keyword evidence="2" id="KW-0732">Signal</keyword>
<evidence type="ECO:0000256" key="2">
    <source>
        <dbReference type="SAM" id="SignalP"/>
    </source>
</evidence>
<keyword evidence="4" id="KW-1185">Reference proteome</keyword>
<sequence>MRRWIALTAAALTAPALVTATSASAQAATASPADALKRQFKPGHGVQVSQTSSMSVGGEAVRLSVKSEGRLQFGPAGPVASDLTVRMVADAETKKELERTGEDGEPLLPRGALGPYRMISVKGSTYASGGIYSDRLPEGKKWVRSKEDGTLFVAQTPDVLEPAVLAALVKDSDGKHSRDGLRHRGTVTYAELYRISPSFRTAIGAEPTGRTGKTEISWRLWLDGKGLPRRVVSSETLPVGRTSLTSTSDSRFRGWGAKVAIAAPPAAQVIDEKDLPSDIPTPKEVVNAATTRPGGN</sequence>
<evidence type="ECO:0000313" key="4">
    <source>
        <dbReference type="Proteomes" id="UP001500320"/>
    </source>
</evidence>
<evidence type="ECO:0000313" key="3">
    <source>
        <dbReference type="EMBL" id="GAA3136191.1"/>
    </source>
</evidence>
<feature type="signal peptide" evidence="2">
    <location>
        <begin position="1"/>
        <end position="27"/>
    </location>
</feature>
<evidence type="ECO:0008006" key="5">
    <source>
        <dbReference type="Google" id="ProtNLM"/>
    </source>
</evidence>
<name>A0ABP6N6R2_9ACTN</name>
<protein>
    <recommendedName>
        <fullName evidence="5">Lipoprotein</fullName>
    </recommendedName>
</protein>
<gene>
    <name evidence="3" type="ORF">GCM10010466_28720</name>
</gene>
<organism evidence="3 4">
    <name type="scientific">Planomonospora alba</name>
    <dbReference type="NCBI Taxonomy" id="161354"/>
    <lineage>
        <taxon>Bacteria</taxon>
        <taxon>Bacillati</taxon>
        <taxon>Actinomycetota</taxon>
        <taxon>Actinomycetes</taxon>
        <taxon>Streptosporangiales</taxon>
        <taxon>Streptosporangiaceae</taxon>
        <taxon>Planomonospora</taxon>
    </lineage>
</organism>
<proteinExistence type="predicted"/>
<dbReference type="Proteomes" id="UP001500320">
    <property type="component" value="Unassembled WGS sequence"/>
</dbReference>
<feature type="chain" id="PRO_5047279398" description="Lipoprotein" evidence="2">
    <location>
        <begin position="28"/>
        <end position="296"/>
    </location>
</feature>
<dbReference type="RefSeq" id="WP_344859634.1">
    <property type="nucleotide sequence ID" value="NZ_BAAAUT010000020.1"/>
</dbReference>
<evidence type="ECO:0000256" key="1">
    <source>
        <dbReference type="SAM" id="MobiDB-lite"/>
    </source>
</evidence>
<comment type="caution">
    <text evidence="3">The sequence shown here is derived from an EMBL/GenBank/DDBJ whole genome shotgun (WGS) entry which is preliminary data.</text>
</comment>
<feature type="region of interest" description="Disordered" evidence="1">
    <location>
        <begin position="272"/>
        <end position="296"/>
    </location>
</feature>
<dbReference type="EMBL" id="BAAAUT010000020">
    <property type="protein sequence ID" value="GAA3136191.1"/>
    <property type="molecule type" value="Genomic_DNA"/>
</dbReference>
<accession>A0ABP6N6R2</accession>
<dbReference type="Gene3D" id="2.50.20.20">
    <property type="match status" value="1"/>
</dbReference>